<evidence type="ECO:0000256" key="3">
    <source>
        <dbReference type="ARBA" id="ARBA00023065"/>
    </source>
</evidence>
<sequence>MDGCIDRVIIGTPPCNRDTPEPHFIKKTSFLGTQISCNDHILCVTRSLTKPLIADVDPNEEDTLPFVINNYKKIMRDDIEITGQSLTSDLCGGIGIIALSRHVKVPNTLETRLNLLAQQLVP</sequence>
<protein>
    <submittedName>
        <fullName evidence="4">Uncharacterized protein</fullName>
    </submittedName>
</protein>
<comment type="similarity">
    <text evidence="1">Belongs to the V-ATPase E subunit family.</text>
</comment>
<dbReference type="InterPro" id="IPR002842">
    <property type="entry name" value="ATPase_V1_Esu"/>
</dbReference>
<dbReference type="VEuPathDB" id="VectorBase:GPAI042817"/>
<organism evidence="4 5">
    <name type="scientific">Glossina pallidipes</name>
    <name type="common">Tsetse fly</name>
    <dbReference type="NCBI Taxonomy" id="7398"/>
    <lineage>
        <taxon>Eukaryota</taxon>
        <taxon>Metazoa</taxon>
        <taxon>Ecdysozoa</taxon>
        <taxon>Arthropoda</taxon>
        <taxon>Hexapoda</taxon>
        <taxon>Insecta</taxon>
        <taxon>Pterygota</taxon>
        <taxon>Neoptera</taxon>
        <taxon>Endopterygota</taxon>
        <taxon>Diptera</taxon>
        <taxon>Brachycera</taxon>
        <taxon>Muscomorpha</taxon>
        <taxon>Hippoboscoidea</taxon>
        <taxon>Glossinidae</taxon>
        <taxon>Glossina</taxon>
    </lineage>
</organism>
<dbReference type="EnsemblMetazoa" id="GPAI042817-RA">
    <property type="protein sequence ID" value="GPAI042817-PA"/>
    <property type="gene ID" value="GPAI042817"/>
</dbReference>
<keyword evidence="5" id="KW-1185">Reference proteome</keyword>
<name>A0A1B0AE49_GLOPL</name>
<dbReference type="GO" id="GO:0046961">
    <property type="term" value="F:proton-transporting ATPase activity, rotational mechanism"/>
    <property type="evidence" value="ECO:0007669"/>
    <property type="project" value="InterPro"/>
</dbReference>
<dbReference type="InterPro" id="IPR038495">
    <property type="entry name" value="ATPase_E_C"/>
</dbReference>
<dbReference type="GO" id="GO:0033178">
    <property type="term" value="C:proton-transporting two-sector ATPase complex, catalytic domain"/>
    <property type="evidence" value="ECO:0007669"/>
    <property type="project" value="InterPro"/>
</dbReference>
<dbReference type="Pfam" id="PF01991">
    <property type="entry name" value="vATP-synt_E"/>
    <property type="match status" value="1"/>
</dbReference>
<keyword evidence="2" id="KW-0813">Transport</keyword>
<dbReference type="Gene3D" id="3.30.2320.30">
    <property type="entry name" value="ATP synthase, E subunit, C-terminal"/>
    <property type="match status" value="1"/>
</dbReference>
<evidence type="ECO:0000256" key="2">
    <source>
        <dbReference type="ARBA" id="ARBA00022448"/>
    </source>
</evidence>
<accession>A0A1B0AE49</accession>
<reference evidence="5" key="1">
    <citation type="submission" date="2014-03" db="EMBL/GenBank/DDBJ databases">
        <authorList>
            <person name="Aksoy S."/>
            <person name="Warren W."/>
            <person name="Wilson R.K."/>
        </authorList>
    </citation>
    <scope>NUCLEOTIDE SEQUENCE [LARGE SCALE GENOMIC DNA]</scope>
    <source>
        <strain evidence="5">IAEA</strain>
    </source>
</reference>
<proteinExistence type="inferred from homology"/>
<reference evidence="4" key="2">
    <citation type="submission" date="2020-05" db="UniProtKB">
        <authorList>
            <consortium name="EnsemblMetazoa"/>
        </authorList>
    </citation>
    <scope>IDENTIFICATION</scope>
    <source>
        <strain evidence="4">IAEA</strain>
    </source>
</reference>
<evidence type="ECO:0000313" key="5">
    <source>
        <dbReference type="Proteomes" id="UP000092445"/>
    </source>
</evidence>
<dbReference type="STRING" id="7398.A0A1B0AE49"/>
<dbReference type="AlphaFoldDB" id="A0A1B0AE49"/>
<evidence type="ECO:0000313" key="4">
    <source>
        <dbReference type="EnsemblMetazoa" id="GPAI042817-PA"/>
    </source>
</evidence>
<keyword evidence="3" id="KW-0406">Ion transport</keyword>
<dbReference type="Proteomes" id="UP000092445">
    <property type="component" value="Unassembled WGS sequence"/>
</dbReference>
<dbReference type="SUPFAM" id="SSF160527">
    <property type="entry name" value="V-type ATPase subunit E-like"/>
    <property type="match status" value="1"/>
</dbReference>
<evidence type="ECO:0000256" key="1">
    <source>
        <dbReference type="ARBA" id="ARBA00005901"/>
    </source>
</evidence>